<dbReference type="GO" id="GO:0003964">
    <property type="term" value="F:RNA-directed DNA polymerase activity"/>
    <property type="evidence" value="ECO:0007669"/>
    <property type="project" value="UniProtKB-KW"/>
</dbReference>
<dbReference type="InterPro" id="IPR050951">
    <property type="entry name" value="Retrovirus_Pol_polyprotein"/>
</dbReference>
<evidence type="ECO:0000256" key="6">
    <source>
        <dbReference type="ARBA" id="ARBA00022918"/>
    </source>
</evidence>
<dbReference type="InterPro" id="IPR012337">
    <property type="entry name" value="RNaseH-like_sf"/>
</dbReference>
<dbReference type="InterPro" id="IPR043128">
    <property type="entry name" value="Rev_trsase/Diguanyl_cyclase"/>
</dbReference>
<dbReference type="InterPro" id="IPR036397">
    <property type="entry name" value="RNaseH_sf"/>
</dbReference>
<dbReference type="Gene3D" id="3.30.420.10">
    <property type="entry name" value="Ribonuclease H-like superfamily/Ribonuclease H"/>
    <property type="match status" value="1"/>
</dbReference>
<dbReference type="SUPFAM" id="SSF53098">
    <property type="entry name" value="Ribonuclease H-like"/>
    <property type="match status" value="1"/>
</dbReference>
<evidence type="ECO:0000313" key="10">
    <source>
        <dbReference type="Proteomes" id="UP000076858"/>
    </source>
</evidence>
<dbReference type="Gene3D" id="3.30.70.270">
    <property type="match status" value="2"/>
</dbReference>
<evidence type="ECO:0000313" key="9">
    <source>
        <dbReference type="EMBL" id="KZS04653.1"/>
    </source>
</evidence>
<gene>
    <name evidence="9" type="ORF">APZ42_032357</name>
</gene>
<proteinExistence type="predicted"/>
<organism evidence="9 10">
    <name type="scientific">Daphnia magna</name>
    <dbReference type="NCBI Taxonomy" id="35525"/>
    <lineage>
        <taxon>Eukaryota</taxon>
        <taxon>Metazoa</taxon>
        <taxon>Ecdysozoa</taxon>
        <taxon>Arthropoda</taxon>
        <taxon>Crustacea</taxon>
        <taxon>Branchiopoda</taxon>
        <taxon>Diplostraca</taxon>
        <taxon>Cladocera</taxon>
        <taxon>Anomopoda</taxon>
        <taxon>Daphniidae</taxon>
        <taxon>Daphnia</taxon>
    </lineage>
</organism>
<dbReference type="InterPro" id="IPR001584">
    <property type="entry name" value="Integrase_cat-core"/>
</dbReference>
<keyword evidence="3" id="KW-0540">Nuclease</keyword>
<dbReference type="GO" id="GO:0003676">
    <property type="term" value="F:nucleic acid binding"/>
    <property type="evidence" value="ECO:0007669"/>
    <property type="project" value="InterPro"/>
</dbReference>
<accession>A0A164M257</accession>
<dbReference type="PANTHER" id="PTHR37984:SF9">
    <property type="entry name" value="INTEGRASE CATALYTIC DOMAIN-CONTAINING PROTEIN"/>
    <property type="match status" value="1"/>
</dbReference>
<dbReference type="InterPro" id="IPR043502">
    <property type="entry name" value="DNA/RNA_pol_sf"/>
</dbReference>
<evidence type="ECO:0000256" key="1">
    <source>
        <dbReference type="ARBA" id="ARBA00022679"/>
    </source>
</evidence>
<dbReference type="STRING" id="35525.A0A164M257"/>
<keyword evidence="2" id="KW-0548">Nucleotidyltransferase</keyword>
<keyword evidence="1" id="KW-0808">Transferase</keyword>
<dbReference type="SUPFAM" id="SSF56672">
    <property type="entry name" value="DNA/RNA polymerases"/>
    <property type="match status" value="1"/>
</dbReference>
<protein>
    <recommendedName>
        <fullName evidence="8">Integrase catalytic domain-containing protein</fullName>
    </recommendedName>
</protein>
<dbReference type="Gene3D" id="3.10.10.10">
    <property type="entry name" value="HIV Type 1 Reverse Transcriptase, subunit A, domain 1"/>
    <property type="match status" value="1"/>
</dbReference>
<evidence type="ECO:0000256" key="3">
    <source>
        <dbReference type="ARBA" id="ARBA00022722"/>
    </source>
</evidence>
<name>A0A164M257_9CRUS</name>
<comment type="caution">
    <text evidence="9">The sequence shown here is derived from an EMBL/GenBank/DDBJ whole genome shotgun (WGS) entry which is preliminary data.</text>
</comment>
<dbReference type="InterPro" id="IPR041373">
    <property type="entry name" value="RT_RNaseH"/>
</dbReference>
<feature type="region of interest" description="Disordered" evidence="7">
    <location>
        <begin position="617"/>
        <end position="651"/>
    </location>
</feature>
<evidence type="ECO:0000256" key="4">
    <source>
        <dbReference type="ARBA" id="ARBA00022759"/>
    </source>
</evidence>
<dbReference type="EMBL" id="LRGB01003106">
    <property type="protein sequence ID" value="KZS04653.1"/>
    <property type="molecule type" value="Genomic_DNA"/>
</dbReference>
<dbReference type="PANTHER" id="PTHR37984">
    <property type="entry name" value="PROTEIN CBG26694"/>
    <property type="match status" value="1"/>
</dbReference>
<keyword evidence="10" id="KW-1185">Reference proteome</keyword>
<evidence type="ECO:0000256" key="2">
    <source>
        <dbReference type="ARBA" id="ARBA00022695"/>
    </source>
</evidence>
<evidence type="ECO:0000256" key="5">
    <source>
        <dbReference type="ARBA" id="ARBA00022801"/>
    </source>
</evidence>
<reference evidence="9 10" key="1">
    <citation type="submission" date="2016-03" db="EMBL/GenBank/DDBJ databases">
        <title>EvidentialGene: Evidence-directed Construction of Genes on Genomes.</title>
        <authorList>
            <person name="Gilbert D.G."/>
            <person name="Choi J.-H."/>
            <person name="Mockaitis K."/>
            <person name="Colbourne J."/>
            <person name="Pfrender M."/>
        </authorList>
    </citation>
    <scope>NUCLEOTIDE SEQUENCE [LARGE SCALE GENOMIC DNA]</scope>
    <source>
        <strain evidence="9 10">Xinb3</strain>
        <tissue evidence="9">Complete organism</tissue>
    </source>
</reference>
<dbReference type="CDD" id="cd09274">
    <property type="entry name" value="RNase_HI_RT_Ty3"/>
    <property type="match status" value="1"/>
</dbReference>
<feature type="compositionally biased region" description="Basic and acidic residues" evidence="7">
    <location>
        <begin position="629"/>
        <end position="651"/>
    </location>
</feature>
<dbReference type="GO" id="GO:0016787">
    <property type="term" value="F:hydrolase activity"/>
    <property type="evidence" value="ECO:0007669"/>
    <property type="project" value="UniProtKB-KW"/>
</dbReference>
<evidence type="ECO:0000259" key="8">
    <source>
        <dbReference type="PROSITE" id="PS50994"/>
    </source>
</evidence>
<dbReference type="OrthoDB" id="6381051at2759"/>
<keyword evidence="4" id="KW-0255">Endonuclease</keyword>
<evidence type="ECO:0000256" key="7">
    <source>
        <dbReference type="SAM" id="MobiDB-lite"/>
    </source>
</evidence>
<dbReference type="GO" id="GO:0004519">
    <property type="term" value="F:endonuclease activity"/>
    <property type="evidence" value="ECO:0007669"/>
    <property type="project" value="UniProtKB-KW"/>
</dbReference>
<keyword evidence="6" id="KW-0695">RNA-directed DNA polymerase</keyword>
<dbReference type="PROSITE" id="PS50994">
    <property type="entry name" value="INTEGRASE"/>
    <property type="match status" value="1"/>
</dbReference>
<dbReference type="GO" id="GO:0042575">
    <property type="term" value="C:DNA polymerase complex"/>
    <property type="evidence" value="ECO:0007669"/>
    <property type="project" value="UniProtKB-ARBA"/>
</dbReference>
<keyword evidence="5" id="KW-0378">Hydrolase</keyword>
<feature type="domain" description="Integrase catalytic" evidence="8">
    <location>
        <begin position="514"/>
        <end position="613"/>
    </location>
</feature>
<sequence>MIPLDEESMTLTTFSTPFVLFQYTRLPMGISNAGDSFGSRFYQVFGDLPIAGCVEDMCVYAAPYPEMIALSRQIIECADKHNVSLNAKKTIGAFAVEEGDFAGYRHNSKEYNRSPELTRAIREFPHPADKTDLRSFNGLCQQVGLFSDKIAESLAPLSPLLQKQTAFTCLPDHYKAFNKARCLLSQVPALAYYDPTRRTALHTDASCLRGLGFILKQQQQGGEWKMVQAGSRLIVPAESRYAVIELECLAAAWAMKKCKSFLEGLPSFEVVLDHRPLIPILNDYTLDQLDNQRLLRLRLQMSRFSFTARWVPGKENVEADALSRSPVGQPTEADLLGEGPTSYTARKAVVNMIAEWSGSKERTTDTTLEGIKAAAAADQDLQDLHEVIMNGFPNEKTNLAINLRPFWSKRESLVTDDKDDMIVCGARVVIPFEQKRNQNAPARPPLRIMAQYGRRYLECRQELRQLRQPPPIATSRAATPTRTSNKTLPIHPHVTLYDDKNTTANRLVNSCRLLFETMGAPEGFWSDNQPFKAAFFQDFLAKFNVSWHSSSPHYPKSNGRAEAEIKQIKKLVCGSKADGRVDPDKLAQALMLFRNAPRCGVGPSPAENVFNRPIRGGLPSHQRSFTNEWQREPEELERHMTASREKSRDFHNATARTLTVLKVDDHVLIQDPESQTPPDGPSQAR</sequence>
<dbReference type="Proteomes" id="UP000076858">
    <property type="component" value="Unassembled WGS sequence"/>
</dbReference>
<dbReference type="Pfam" id="PF17917">
    <property type="entry name" value="RT_RNaseH"/>
    <property type="match status" value="1"/>
</dbReference>
<dbReference type="AlphaFoldDB" id="A0A164M257"/>
<dbReference type="GO" id="GO:0015074">
    <property type="term" value="P:DNA integration"/>
    <property type="evidence" value="ECO:0007669"/>
    <property type="project" value="InterPro"/>
</dbReference>